<dbReference type="Proteomes" id="UP000280668">
    <property type="component" value="Unassembled WGS sequence"/>
</dbReference>
<dbReference type="InterPro" id="IPR050438">
    <property type="entry name" value="LMW_PTPase"/>
</dbReference>
<dbReference type="AlphaFoldDB" id="A0A3N2BC83"/>
<protein>
    <recommendedName>
        <fullName evidence="2">protein-tyrosine-phosphatase</fullName>
        <ecNumber evidence="2">3.1.3.48</ecNumber>
    </recommendedName>
</protein>
<evidence type="ECO:0000313" key="7">
    <source>
        <dbReference type="EMBL" id="ROR72871.1"/>
    </source>
</evidence>
<feature type="active site" description="Nucleophile" evidence="5">
    <location>
        <position position="18"/>
    </location>
</feature>
<evidence type="ECO:0000256" key="4">
    <source>
        <dbReference type="ARBA" id="ARBA00022912"/>
    </source>
</evidence>
<dbReference type="OrthoDB" id="9784339at2"/>
<dbReference type="CDD" id="cd16343">
    <property type="entry name" value="LMWPTP"/>
    <property type="match status" value="1"/>
</dbReference>
<organism evidence="7 8">
    <name type="scientific">Bogoriella caseilytica</name>
    <dbReference type="NCBI Taxonomy" id="56055"/>
    <lineage>
        <taxon>Bacteria</taxon>
        <taxon>Bacillati</taxon>
        <taxon>Actinomycetota</taxon>
        <taxon>Actinomycetes</taxon>
        <taxon>Micrococcales</taxon>
        <taxon>Bogoriellaceae</taxon>
        <taxon>Bogoriella</taxon>
    </lineage>
</organism>
<name>A0A3N2BC83_9MICO</name>
<proteinExistence type="inferred from homology"/>
<dbReference type="InterPro" id="IPR036196">
    <property type="entry name" value="Ptyr_pPase_sf"/>
</dbReference>
<accession>A0A3N2BC83</accession>
<dbReference type="InterPro" id="IPR023485">
    <property type="entry name" value="Ptyr_pPase"/>
</dbReference>
<dbReference type="EMBL" id="RKHK01000001">
    <property type="protein sequence ID" value="ROR72871.1"/>
    <property type="molecule type" value="Genomic_DNA"/>
</dbReference>
<reference evidence="7 8" key="1">
    <citation type="submission" date="2018-11" db="EMBL/GenBank/DDBJ databases">
        <title>Sequencing the genomes of 1000 actinobacteria strains.</title>
        <authorList>
            <person name="Klenk H.-P."/>
        </authorList>
    </citation>
    <scope>NUCLEOTIDE SEQUENCE [LARGE SCALE GENOMIC DNA]</scope>
    <source>
        <strain evidence="7 8">DSM 11294</strain>
    </source>
</reference>
<feature type="active site" description="Proton donor" evidence="5">
    <location>
        <position position="143"/>
    </location>
</feature>
<dbReference type="EC" id="3.1.3.48" evidence="2"/>
<keyword evidence="3" id="KW-0378">Hydrolase</keyword>
<dbReference type="GO" id="GO:0004725">
    <property type="term" value="F:protein tyrosine phosphatase activity"/>
    <property type="evidence" value="ECO:0007669"/>
    <property type="project" value="UniProtKB-EC"/>
</dbReference>
<dbReference type="SUPFAM" id="SSF52788">
    <property type="entry name" value="Phosphotyrosine protein phosphatases I"/>
    <property type="match status" value="1"/>
</dbReference>
<sequence length="176" mass="19287">MGCVSSSPDRPFRILVVCTGNICRSPMGQVVLVERLKAAGLDDAVEVASAGISDEERGNPIDDRAQRVLAEHGYPIPDHAAHQVAPHELAEYDLALAMTQQHARALRRRAEIDQDERSAEIRLWREADAEAQSLSGEELDVPDPWYGTQAGFYDTLAAVERGADGLLEELSARLSR</sequence>
<keyword evidence="4" id="KW-0904">Protein phosphatase</keyword>
<evidence type="ECO:0000256" key="3">
    <source>
        <dbReference type="ARBA" id="ARBA00022801"/>
    </source>
</evidence>
<keyword evidence="8" id="KW-1185">Reference proteome</keyword>
<gene>
    <name evidence="7" type="ORF">EDD31_1232</name>
</gene>
<comment type="caution">
    <text evidence="7">The sequence shown here is derived from an EMBL/GenBank/DDBJ whole genome shotgun (WGS) entry which is preliminary data.</text>
</comment>
<dbReference type="PANTHER" id="PTHR11717:SF7">
    <property type="entry name" value="LOW MOLECULAR WEIGHT PHOSPHOTYROSINE PROTEIN PHOSPHATASE"/>
    <property type="match status" value="1"/>
</dbReference>
<dbReference type="Pfam" id="PF01451">
    <property type="entry name" value="LMWPc"/>
    <property type="match status" value="1"/>
</dbReference>
<dbReference type="PRINTS" id="PR00719">
    <property type="entry name" value="LMWPTPASE"/>
</dbReference>
<dbReference type="InterPro" id="IPR017867">
    <property type="entry name" value="Tyr_phospatase_low_mol_wt"/>
</dbReference>
<evidence type="ECO:0000313" key="8">
    <source>
        <dbReference type="Proteomes" id="UP000280668"/>
    </source>
</evidence>
<feature type="domain" description="Phosphotyrosine protein phosphatase I" evidence="6">
    <location>
        <begin position="12"/>
        <end position="169"/>
    </location>
</feature>
<feature type="active site" evidence="5">
    <location>
        <position position="24"/>
    </location>
</feature>
<evidence type="ECO:0000259" key="6">
    <source>
        <dbReference type="SMART" id="SM00226"/>
    </source>
</evidence>
<dbReference type="SMART" id="SM00226">
    <property type="entry name" value="LMWPc"/>
    <property type="match status" value="1"/>
</dbReference>
<evidence type="ECO:0000256" key="2">
    <source>
        <dbReference type="ARBA" id="ARBA00013064"/>
    </source>
</evidence>
<dbReference type="Gene3D" id="3.40.50.2300">
    <property type="match status" value="1"/>
</dbReference>
<evidence type="ECO:0000256" key="5">
    <source>
        <dbReference type="PIRSR" id="PIRSR617867-1"/>
    </source>
</evidence>
<comment type="similarity">
    <text evidence="1">Belongs to the low molecular weight phosphotyrosine protein phosphatase family.</text>
</comment>
<dbReference type="PANTHER" id="PTHR11717">
    <property type="entry name" value="LOW MOLECULAR WEIGHT PROTEIN TYROSINE PHOSPHATASE"/>
    <property type="match status" value="1"/>
</dbReference>
<evidence type="ECO:0000256" key="1">
    <source>
        <dbReference type="ARBA" id="ARBA00011063"/>
    </source>
</evidence>